<dbReference type="PANTHER" id="PTHR14226:SF57">
    <property type="entry name" value="BLR7027 PROTEIN"/>
    <property type="match status" value="1"/>
</dbReference>
<dbReference type="Proteomes" id="UP001430172">
    <property type="component" value="Unassembled WGS sequence"/>
</dbReference>
<evidence type="ECO:0000256" key="5">
    <source>
        <dbReference type="SAM" id="MobiDB-lite"/>
    </source>
</evidence>
<keyword evidence="2 4" id="KW-0442">Lipid degradation</keyword>
<dbReference type="InterPro" id="IPR016035">
    <property type="entry name" value="Acyl_Trfase/lysoPLipase"/>
</dbReference>
<dbReference type="InterPro" id="IPR002641">
    <property type="entry name" value="PNPLA_dom"/>
</dbReference>
<feature type="active site" description="Proton acceptor" evidence="4">
    <location>
        <position position="213"/>
    </location>
</feature>
<accession>A0ABS2CK41</accession>
<feature type="short sequence motif" description="GXSXG" evidence="4">
    <location>
        <begin position="69"/>
        <end position="73"/>
    </location>
</feature>
<feature type="region of interest" description="Disordered" evidence="5">
    <location>
        <begin position="1"/>
        <end position="22"/>
    </location>
</feature>
<evidence type="ECO:0000256" key="2">
    <source>
        <dbReference type="ARBA" id="ARBA00022963"/>
    </source>
</evidence>
<evidence type="ECO:0000256" key="4">
    <source>
        <dbReference type="PROSITE-ProRule" id="PRU01161"/>
    </source>
</evidence>
<protein>
    <submittedName>
        <fullName evidence="7">Patatin-like phospholipase family protein</fullName>
    </submittedName>
</protein>
<dbReference type="Pfam" id="PF01734">
    <property type="entry name" value="Patatin"/>
    <property type="match status" value="1"/>
</dbReference>
<feature type="domain" description="PNPLA" evidence="6">
    <location>
        <begin position="34"/>
        <end position="226"/>
    </location>
</feature>
<dbReference type="InterPro" id="IPR050301">
    <property type="entry name" value="NTE"/>
</dbReference>
<organism evidence="7 8">
    <name type="scientific">Phycicoccus sonneratiae</name>
    <dbReference type="NCBI Taxonomy" id="2807628"/>
    <lineage>
        <taxon>Bacteria</taxon>
        <taxon>Bacillati</taxon>
        <taxon>Actinomycetota</taxon>
        <taxon>Actinomycetes</taxon>
        <taxon>Micrococcales</taxon>
        <taxon>Intrasporangiaceae</taxon>
        <taxon>Phycicoccus</taxon>
    </lineage>
</organism>
<dbReference type="EMBL" id="JAFDVD010000008">
    <property type="protein sequence ID" value="MBM6400247.1"/>
    <property type="molecule type" value="Genomic_DNA"/>
</dbReference>
<comment type="caution">
    <text evidence="7">The sequence shown here is derived from an EMBL/GenBank/DDBJ whole genome shotgun (WGS) entry which is preliminary data.</text>
</comment>
<dbReference type="PROSITE" id="PS51635">
    <property type="entry name" value="PNPLA"/>
    <property type="match status" value="1"/>
</dbReference>
<keyword evidence="3 4" id="KW-0443">Lipid metabolism</keyword>
<dbReference type="SUPFAM" id="SSF52151">
    <property type="entry name" value="FabD/lysophospholipase-like"/>
    <property type="match status" value="1"/>
</dbReference>
<evidence type="ECO:0000313" key="8">
    <source>
        <dbReference type="Proteomes" id="UP001430172"/>
    </source>
</evidence>
<reference evidence="7" key="1">
    <citation type="submission" date="2021-02" db="EMBL/GenBank/DDBJ databases">
        <title>Phycicoccus sp. MQZ13P-5T, whole genome shotgun sequence.</title>
        <authorList>
            <person name="Tuo L."/>
        </authorList>
    </citation>
    <scope>NUCLEOTIDE SEQUENCE</scope>
    <source>
        <strain evidence="7">MQZ13P-5</strain>
    </source>
</reference>
<evidence type="ECO:0000256" key="3">
    <source>
        <dbReference type="ARBA" id="ARBA00023098"/>
    </source>
</evidence>
<feature type="short sequence motif" description="DGA/G" evidence="4">
    <location>
        <begin position="213"/>
        <end position="215"/>
    </location>
</feature>
<evidence type="ECO:0000259" key="6">
    <source>
        <dbReference type="PROSITE" id="PS51635"/>
    </source>
</evidence>
<evidence type="ECO:0000256" key="1">
    <source>
        <dbReference type="ARBA" id="ARBA00022801"/>
    </source>
</evidence>
<dbReference type="PANTHER" id="PTHR14226">
    <property type="entry name" value="NEUROPATHY TARGET ESTERASE/SWISS CHEESE D.MELANOGASTER"/>
    <property type="match status" value="1"/>
</dbReference>
<sequence length="308" mass="32487">MDEQEIEGSSRVADPTSTGFADWQPPAEGLERALVLAGGGATGIAWEAGIILGLRDEGVDVRDADTMIGTSAGSMVAAHLRLGTDEGDAFARIREGAPLASYGRLGAADAGRYVRAQVARTRDPREGRALVSRAALSAATPTEEEWLDTVGLGLIGRQWPHGRLLVTAVDAETGTSVVFDGSGEVPLERAVAASCAVPGVFPAVEVAGRRYVDGGLRSIANADLAAGHRRILVLSPYPVGPHLRDLPRMQLRALRPQSRTHLVVPDAKDLWAMGANPLDMTRGAATFEAARAHGRRIAPRVAEVWTGD</sequence>
<feature type="active site" description="Nucleophile" evidence="4">
    <location>
        <position position="71"/>
    </location>
</feature>
<keyword evidence="8" id="KW-1185">Reference proteome</keyword>
<evidence type="ECO:0000313" key="7">
    <source>
        <dbReference type="EMBL" id="MBM6400247.1"/>
    </source>
</evidence>
<name>A0ABS2CK41_9MICO</name>
<dbReference type="RefSeq" id="WP_204130727.1">
    <property type="nucleotide sequence ID" value="NZ_JAFDVD010000008.1"/>
</dbReference>
<feature type="short sequence motif" description="GXGXXG" evidence="4">
    <location>
        <begin position="38"/>
        <end position="43"/>
    </location>
</feature>
<gene>
    <name evidence="7" type="ORF">JQN70_07620</name>
</gene>
<keyword evidence="1 4" id="KW-0378">Hydrolase</keyword>
<dbReference type="Gene3D" id="3.40.1090.10">
    <property type="entry name" value="Cytosolic phospholipase A2 catalytic domain"/>
    <property type="match status" value="2"/>
</dbReference>
<proteinExistence type="predicted"/>